<proteinExistence type="predicted"/>
<reference evidence="2 3" key="1">
    <citation type="submission" date="2023-11" db="EMBL/GenBank/DDBJ databases">
        <title>Gilvimarinus fulvus sp. nov., isolated from the surface of Kelp.</title>
        <authorList>
            <person name="Sun Y.Y."/>
            <person name="Gong Y."/>
            <person name="Du Z.J."/>
        </authorList>
    </citation>
    <scope>NUCLEOTIDE SEQUENCE [LARGE SCALE GENOMIC DNA]</scope>
    <source>
        <strain evidence="2 3">SDUM040013</strain>
    </source>
</reference>
<name>A0ABU4S4D1_9GAMM</name>
<dbReference type="InterPro" id="IPR001173">
    <property type="entry name" value="Glyco_trans_2-like"/>
</dbReference>
<protein>
    <submittedName>
        <fullName evidence="2">Glycosyltransferase family 2 protein</fullName>
        <ecNumber evidence="2">2.4.-.-</ecNumber>
    </submittedName>
</protein>
<dbReference type="InterPro" id="IPR029044">
    <property type="entry name" value="Nucleotide-diphossugar_trans"/>
</dbReference>
<gene>
    <name evidence="2" type="ORF">SCD92_18850</name>
</gene>
<evidence type="ECO:0000259" key="1">
    <source>
        <dbReference type="Pfam" id="PF00535"/>
    </source>
</evidence>
<dbReference type="RefSeq" id="WP_302723367.1">
    <property type="nucleotide sequence ID" value="NZ_JAULRU010000611.1"/>
</dbReference>
<dbReference type="PANTHER" id="PTHR43685:SF2">
    <property type="entry name" value="GLYCOSYLTRANSFERASE 2-LIKE DOMAIN-CONTAINING PROTEIN"/>
    <property type="match status" value="1"/>
</dbReference>
<keyword evidence="2" id="KW-0808">Transferase</keyword>
<dbReference type="SUPFAM" id="SSF53448">
    <property type="entry name" value="Nucleotide-diphospho-sugar transferases"/>
    <property type="match status" value="1"/>
</dbReference>
<evidence type="ECO:0000313" key="2">
    <source>
        <dbReference type="EMBL" id="MDX6851436.1"/>
    </source>
</evidence>
<dbReference type="InterPro" id="IPR050834">
    <property type="entry name" value="Glycosyltransf_2"/>
</dbReference>
<comment type="caution">
    <text evidence="2">The sequence shown here is derived from an EMBL/GenBank/DDBJ whole genome shotgun (WGS) entry which is preliminary data.</text>
</comment>
<dbReference type="Proteomes" id="UP001273505">
    <property type="component" value="Unassembled WGS sequence"/>
</dbReference>
<accession>A0ABU4S4D1</accession>
<dbReference type="CDD" id="cd00761">
    <property type="entry name" value="Glyco_tranf_GTA_type"/>
    <property type="match status" value="1"/>
</dbReference>
<feature type="domain" description="Glycosyltransferase 2-like" evidence="1">
    <location>
        <begin position="11"/>
        <end position="148"/>
    </location>
</feature>
<dbReference type="PANTHER" id="PTHR43685">
    <property type="entry name" value="GLYCOSYLTRANSFERASE"/>
    <property type="match status" value="1"/>
</dbReference>
<dbReference type="EC" id="2.4.-.-" evidence="2"/>
<keyword evidence="2" id="KW-0328">Glycosyltransferase</keyword>
<dbReference type="Gene3D" id="3.90.550.10">
    <property type="entry name" value="Spore Coat Polysaccharide Biosynthesis Protein SpsA, Chain A"/>
    <property type="match status" value="1"/>
</dbReference>
<dbReference type="EMBL" id="JAXAFO010000059">
    <property type="protein sequence ID" value="MDX6851436.1"/>
    <property type="molecule type" value="Genomic_DNA"/>
</dbReference>
<evidence type="ECO:0000313" key="3">
    <source>
        <dbReference type="Proteomes" id="UP001273505"/>
    </source>
</evidence>
<dbReference type="GO" id="GO:0016757">
    <property type="term" value="F:glycosyltransferase activity"/>
    <property type="evidence" value="ECO:0007669"/>
    <property type="project" value="UniProtKB-KW"/>
</dbReference>
<organism evidence="2 3">
    <name type="scientific">Gilvimarinus gilvus</name>
    <dbReference type="NCBI Taxonomy" id="3058038"/>
    <lineage>
        <taxon>Bacteria</taxon>
        <taxon>Pseudomonadati</taxon>
        <taxon>Pseudomonadota</taxon>
        <taxon>Gammaproteobacteria</taxon>
        <taxon>Cellvibrionales</taxon>
        <taxon>Cellvibrionaceae</taxon>
        <taxon>Gilvimarinus</taxon>
    </lineage>
</organism>
<sequence>MEAELRNITAIVTPFWGELLGGDIPYIGEAIKSVMEQSDPGWRMYIVDDATDSKVGKRLLDYAAADSRISVIRLEDNMGPANARNVGVRQAEIDGCDIVTFMDHDDVSSPNRISGVRGVFCEYPEVSVVYNGFYVIDENGGRIPEDQLLEGMRLLLKQQRDNPLEGADIWKVILQERDGLTIPSCLSVRTETASKIPFPDQFRCHEDTHTWVRYSAAGAIFKYISDLQTGYRVLEGGKTSQSRIHAGGVERFNEWRCIVAEDGCDKALELAGVSGDEAVKIKNNFLLNISSILMAEGSHKHASHLQKKVIS</sequence>
<dbReference type="Pfam" id="PF00535">
    <property type="entry name" value="Glycos_transf_2"/>
    <property type="match status" value="1"/>
</dbReference>
<keyword evidence="3" id="KW-1185">Reference proteome</keyword>